<keyword evidence="6 8" id="KW-1133">Transmembrane helix</keyword>
<dbReference type="SMART" id="SM00052">
    <property type="entry name" value="EAL"/>
    <property type="match status" value="1"/>
</dbReference>
<accession>A0A1X7ARK2</accession>
<dbReference type="InterPro" id="IPR004501">
    <property type="entry name" value="PTS_EIIC_3"/>
</dbReference>
<evidence type="ECO:0000259" key="9">
    <source>
        <dbReference type="PROSITE" id="PS50883"/>
    </source>
</evidence>
<feature type="transmembrane region" description="Helical" evidence="8">
    <location>
        <begin position="293"/>
        <end position="314"/>
    </location>
</feature>
<keyword evidence="5 8" id="KW-0812">Transmembrane</keyword>
<dbReference type="PANTHER" id="PTHR33121">
    <property type="entry name" value="CYCLIC DI-GMP PHOSPHODIESTERASE PDEF"/>
    <property type="match status" value="1"/>
</dbReference>
<reference evidence="11 12" key="1">
    <citation type="submission" date="2017-03" db="EMBL/GenBank/DDBJ databases">
        <authorList>
            <person name="Afonso C.L."/>
            <person name="Miller P.J."/>
            <person name="Scott M.A."/>
            <person name="Spackman E."/>
            <person name="Goraichik I."/>
            <person name="Dimitrov K.M."/>
            <person name="Suarez D.L."/>
            <person name="Swayne D.E."/>
        </authorList>
    </citation>
    <scope>NUCLEOTIDE SEQUENCE [LARGE SCALE GENOMIC DNA]</scope>
    <source>
        <strain evidence="11">SB41UT1</strain>
    </source>
</reference>
<dbReference type="InterPro" id="IPR003352">
    <property type="entry name" value="PTS_EIIC"/>
</dbReference>
<dbReference type="PANTHER" id="PTHR33121:SF70">
    <property type="entry name" value="SIGNALING PROTEIN YKOW"/>
    <property type="match status" value="1"/>
</dbReference>
<dbReference type="Pfam" id="PF02378">
    <property type="entry name" value="PTS_EIIC"/>
    <property type="match status" value="1"/>
</dbReference>
<evidence type="ECO:0000256" key="1">
    <source>
        <dbReference type="ARBA" id="ARBA00004651"/>
    </source>
</evidence>
<feature type="transmembrane region" description="Helical" evidence="8">
    <location>
        <begin position="72"/>
        <end position="92"/>
    </location>
</feature>
<keyword evidence="7 8" id="KW-0472">Membrane</keyword>
<keyword evidence="3" id="KW-1003">Cell membrane</keyword>
<dbReference type="AlphaFoldDB" id="A0A1X7ARK2"/>
<dbReference type="GO" id="GO:0009401">
    <property type="term" value="P:phosphoenolpyruvate-dependent sugar phosphotransferase system"/>
    <property type="evidence" value="ECO:0007669"/>
    <property type="project" value="InterPro"/>
</dbReference>
<evidence type="ECO:0000256" key="7">
    <source>
        <dbReference type="ARBA" id="ARBA00023136"/>
    </source>
</evidence>
<evidence type="ECO:0000256" key="8">
    <source>
        <dbReference type="SAM" id="Phobius"/>
    </source>
</evidence>
<evidence type="ECO:0000313" key="11">
    <source>
        <dbReference type="EMBL" id="SMA50936.1"/>
    </source>
</evidence>
<gene>
    <name evidence="11" type="primary">licC_3</name>
    <name evidence="11" type="ORF">EHSB41UT_04754</name>
</gene>
<evidence type="ECO:0000313" key="12">
    <source>
        <dbReference type="Proteomes" id="UP000196573"/>
    </source>
</evidence>
<feature type="domain" description="EAL" evidence="9">
    <location>
        <begin position="434"/>
        <end position="684"/>
    </location>
</feature>
<feature type="transmembrane region" description="Helical" evidence="8">
    <location>
        <begin position="33"/>
        <end position="60"/>
    </location>
</feature>
<sequence>MDVVLKGLPGLLSRGLQKLNGFNPKPLNFSIDLTAIALLILPLTLARAIVLALGTLLNYFNLPELASYTQHISNSLIGLYPLALCICTAYYFSHKTSLASGQFIFYTISLYFLFSVETGKISPDLPLPNSSFFAIISSLVTYRFCKAFPLDYLTLGDNTIATKTLRHAIHYLAFVVLSLLLSLLSPPIVNALSAAVRLTGFDPMTLQGALAYQLINSLLWCMGIHGTNILLETKTTIEQISLANIEAWQAGIEPLQILTDGFNTAYLNMGGIGSTFSLVLCILLFTRNRTHRQLALAALPFALFNINEVILFGLPVLFNPLLIIPFILVPLVNILIAYSVTLSGLIPPVETTLNWLTPPLMSGYIATGFSFSGVMLQLVLISIGILIYRPFYLAFAGSHNDFLSDSLHSEDMDRSLFLGTLDRLRGQTYESRAYSQAQQRLKSTFKNGVLVMHYQEIRPFAAGYPPTFEALIRLKDAQGQLHPPRFIADFQSLKLMPMLDRMVIDSVLKDLQPIPRDKAVRIAINISVASILQEDFADRLLERLDHYEIPRHWLEIEITEEAILNEEASLKTTMTRLQACGINFSIDDFGSGYASFPHIMKYHFNKIKLDRSLLLDAVSDQGKDLYQLIAGIGKIANCSTVAEGVETEEECAFVKDCGIDLVQGFLFARPAPIENVLKALDIPHNPEQQTVT</sequence>
<dbReference type="EMBL" id="FWPT01000021">
    <property type="protein sequence ID" value="SMA50936.1"/>
    <property type="molecule type" value="Genomic_DNA"/>
</dbReference>
<evidence type="ECO:0000256" key="5">
    <source>
        <dbReference type="ARBA" id="ARBA00022692"/>
    </source>
</evidence>
<dbReference type="OrthoDB" id="6198205at2"/>
<evidence type="ECO:0000256" key="3">
    <source>
        <dbReference type="ARBA" id="ARBA00022475"/>
    </source>
</evidence>
<protein>
    <submittedName>
        <fullName evidence="11">Lichenan permease IIC component</fullName>
    </submittedName>
</protein>
<dbReference type="SUPFAM" id="SSF141868">
    <property type="entry name" value="EAL domain-like"/>
    <property type="match status" value="1"/>
</dbReference>
<proteinExistence type="predicted"/>
<evidence type="ECO:0000256" key="2">
    <source>
        <dbReference type="ARBA" id="ARBA00022448"/>
    </source>
</evidence>
<feature type="transmembrane region" description="Helical" evidence="8">
    <location>
        <begin position="361"/>
        <end position="388"/>
    </location>
</feature>
<keyword evidence="4" id="KW-0762">Sugar transport</keyword>
<feature type="transmembrane region" description="Helical" evidence="8">
    <location>
        <begin position="209"/>
        <end position="231"/>
    </location>
</feature>
<organism evidence="11 12">
    <name type="scientific">Parendozoicomonas haliclonae</name>
    <dbReference type="NCBI Taxonomy" id="1960125"/>
    <lineage>
        <taxon>Bacteria</taxon>
        <taxon>Pseudomonadati</taxon>
        <taxon>Pseudomonadota</taxon>
        <taxon>Gammaproteobacteria</taxon>
        <taxon>Oceanospirillales</taxon>
        <taxon>Endozoicomonadaceae</taxon>
        <taxon>Parendozoicomonas</taxon>
    </lineage>
</organism>
<dbReference type="PROSITE" id="PS50883">
    <property type="entry name" value="EAL"/>
    <property type="match status" value="1"/>
</dbReference>
<dbReference type="Proteomes" id="UP000196573">
    <property type="component" value="Unassembled WGS sequence"/>
</dbReference>
<dbReference type="PROSITE" id="PS51105">
    <property type="entry name" value="PTS_EIIC_TYPE_3"/>
    <property type="match status" value="1"/>
</dbReference>
<feature type="transmembrane region" description="Helical" evidence="8">
    <location>
        <begin position="265"/>
        <end position="287"/>
    </location>
</feature>
<feature type="domain" description="PTS EIIC type-3" evidence="10">
    <location>
        <begin position="11"/>
        <end position="391"/>
    </location>
</feature>
<dbReference type="GO" id="GO:0008982">
    <property type="term" value="F:protein-N(PI)-phosphohistidine-sugar phosphotransferase activity"/>
    <property type="evidence" value="ECO:0007669"/>
    <property type="project" value="InterPro"/>
</dbReference>
<feature type="transmembrane region" description="Helical" evidence="8">
    <location>
        <begin position="98"/>
        <end position="116"/>
    </location>
</feature>
<dbReference type="InterPro" id="IPR050706">
    <property type="entry name" value="Cyclic-di-GMP_PDE-like"/>
</dbReference>
<comment type="subcellular location">
    <subcellularLocation>
        <location evidence="1">Cell membrane</location>
        <topology evidence="1">Multi-pass membrane protein</topology>
    </subcellularLocation>
</comment>
<feature type="transmembrane region" description="Helical" evidence="8">
    <location>
        <begin position="321"/>
        <end position="341"/>
    </location>
</feature>
<keyword evidence="12" id="KW-1185">Reference proteome</keyword>
<dbReference type="InterPro" id="IPR001633">
    <property type="entry name" value="EAL_dom"/>
</dbReference>
<evidence type="ECO:0000256" key="4">
    <source>
        <dbReference type="ARBA" id="ARBA00022597"/>
    </source>
</evidence>
<evidence type="ECO:0000256" key="6">
    <source>
        <dbReference type="ARBA" id="ARBA00022989"/>
    </source>
</evidence>
<dbReference type="GO" id="GO:0005886">
    <property type="term" value="C:plasma membrane"/>
    <property type="evidence" value="ECO:0007669"/>
    <property type="project" value="UniProtKB-SubCell"/>
</dbReference>
<dbReference type="Pfam" id="PF00563">
    <property type="entry name" value="EAL"/>
    <property type="match status" value="1"/>
</dbReference>
<dbReference type="CDD" id="cd01948">
    <property type="entry name" value="EAL"/>
    <property type="match status" value="1"/>
</dbReference>
<dbReference type="RefSeq" id="WP_087113379.1">
    <property type="nucleotide sequence ID" value="NZ_CBCSCN010000022.1"/>
</dbReference>
<feature type="transmembrane region" description="Helical" evidence="8">
    <location>
        <begin position="168"/>
        <end position="189"/>
    </location>
</feature>
<dbReference type="GO" id="GO:0071111">
    <property type="term" value="F:cyclic-guanylate-specific phosphodiesterase activity"/>
    <property type="evidence" value="ECO:0007669"/>
    <property type="project" value="InterPro"/>
</dbReference>
<dbReference type="InterPro" id="IPR035919">
    <property type="entry name" value="EAL_sf"/>
</dbReference>
<dbReference type="Gene3D" id="3.20.20.450">
    <property type="entry name" value="EAL domain"/>
    <property type="match status" value="1"/>
</dbReference>
<keyword evidence="2" id="KW-0813">Transport</keyword>
<name>A0A1X7ARK2_9GAMM</name>
<evidence type="ECO:0000259" key="10">
    <source>
        <dbReference type="PROSITE" id="PS51105"/>
    </source>
</evidence>